<evidence type="ECO:0000256" key="2">
    <source>
        <dbReference type="SAM" id="SignalP"/>
    </source>
</evidence>
<dbReference type="Pfam" id="PF05553">
    <property type="entry name" value="DUF761"/>
    <property type="match status" value="1"/>
</dbReference>
<name>A5BPX0_VITVI</name>
<feature type="compositionally biased region" description="Basic and acidic residues" evidence="1">
    <location>
        <begin position="93"/>
        <end position="120"/>
    </location>
</feature>
<feature type="region of interest" description="Disordered" evidence="1">
    <location>
        <begin position="28"/>
        <end position="51"/>
    </location>
</feature>
<dbReference type="PANTHER" id="PTHR33098:SF53">
    <property type="entry name" value="OS05G0540900 PROTEIN"/>
    <property type="match status" value="1"/>
</dbReference>
<protein>
    <recommendedName>
        <fullName evidence="3">DUF4408 domain-containing protein</fullName>
    </recommendedName>
</protein>
<evidence type="ECO:0000256" key="1">
    <source>
        <dbReference type="SAM" id="MobiDB-lite"/>
    </source>
</evidence>
<feature type="region of interest" description="Disordered" evidence="1">
    <location>
        <begin position="177"/>
        <end position="196"/>
    </location>
</feature>
<dbReference type="EMBL" id="AM466959">
    <property type="protein sequence ID" value="CAN72576.1"/>
    <property type="molecule type" value="Genomic_DNA"/>
</dbReference>
<feature type="domain" description="DUF4408" evidence="3">
    <location>
        <begin position="1"/>
        <end position="26"/>
    </location>
</feature>
<feature type="chain" id="PRO_5002679915" description="DUF4408 domain-containing protein" evidence="2">
    <location>
        <begin position="20"/>
        <end position="306"/>
    </location>
</feature>
<evidence type="ECO:0000259" key="3">
    <source>
        <dbReference type="Pfam" id="PF14364"/>
    </source>
</evidence>
<dbReference type="OrthoDB" id="1931904at2759"/>
<feature type="region of interest" description="Disordered" evidence="1">
    <location>
        <begin position="93"/>
        <end position="154"/>
    </location>
</feature>
<dbReference type="InterPro" id="IPR025520">
    <property type="entry name" value="DUF4408"/>
</dbReference>
<dbReference type="InterPro" id="IPR008480">
    <property type="entry name" value="DUF761_pln"/>
</dbReference>
<dbReference type="Pfam" id="PF14364">
    <property type="entry name" value="DUF4408"/>
    <property type="match status" value="1"/>
</dbReference>
<evidence type="ECO:0000313" key="4">
    <source>
        <dbReference type="EMBL" id="CAN72576.1"/>
    </source>
</evidence>
<reference evidence="4" key="1">
    <citation type="journal article" date="2007" name="PLoS ONE">
        <title>The first genome sequence of an elite grapevine cultivar (Pinot noir Vitis vinifera L.): coping with a highly heterozygous genome.</title>
        <authorList>
            <person name="Velasco R."/>
            <person name="Zharkikh A."/>
            <person name="Troggio M."/>
            <person name="Cartwright D.A."/>
            <person name="Cestaro A."/>
            <person name="Pruss D."/>
            <person name="Pindo M."/>
            <person name="FitzGerald L.M."/>
            <person name="Vezzulli S."/>
            <person name="Reid J."/>
            <person name="Malacarne G."/>
            <person name="Iliev D."/>
            <person name="Coppola G."/>
            <person name="Wardell B."/>
            <person name="Micheletti D."/>
            <person name="Macalma T."/>
            <person name="Facci M."/>
            <person name="Mitchell J.T."/>
            <person name="Perazzolli M."/>
            <person name="Eldredge G."/>
            <person name="Gatto P."/>
            <person name="Oyzerski R."/>
            <person name="Moretto M."/>
            <person name="Gutin N."/>
            <person name="Stefanini M."/>
            <person name="Chen Y."/>
            <person name="Segala C."/>
            <person name="Davenport C."/>
            <person name="Dematte L."/>
            <person name="Mraz A."/>
            <person name="Battilana J."/>
            <person name="Stormo K."/>
            <person name="Costa F."/>
            <person name="Tao Q."/>
            <person name="Si-Ammour A."/>
            <person name="Harkins T."/>
            <person name="Lackey A."/>
            <person name="Perbost C."/>
            <person name="Taillon B."/>
            <person name="Stella A."/>
            <person name="Solovyev V."/>
            <person name="Fawcett J.A."/>
            <person name="Sterck L."/>
            <person name="Vandepoele K."/>
            <person name="Grando S.M."/>
            <person name="Toppo S."/>
            <person name="Moser C."/>
            <person name="Lanchbury J."/>
            <person name="Bogden R."/>
            <person name="Skolnick M."/>
            <person name="Sgaramella V."/>
            <person name="Bhatnagar S.K."/>
            <person name="Fontana P."/>
            <person name="Gutin A."/>
            <person name="Van de Peer Y."/>
            <person name="Salamini F."/>
            <person name="Viola R."/>
        </authorList>
    </citation>
    <scope>NUCLEOTIDE SEQUENCE</scope>
</reference>
<feature type="signal peptide" evidence="2">
    <location>
        <begin position="1"/>
        <end position="19"/>
    </location>
</feature>
<gene>
    <name evidence="4" type="ORF">VITISV_004233</name>
</gene>
<feature type="compositionally biased region" description="Low complexity" evidence="1">
    <location>
        <begin position="41"/>
        <end position="51"/>
    </location>
</feature>
<dbReference type="ExpressionAtlas" id="A5BPX0">
    <property type="expression patterns" value="baseline and differential"/>
</dbReference>
<organism evidence="4">
    <name type="scientific">Vitis vinifera</name>
    <name type="common">Grape</name>
    <dbReference type="NCBI Taxonomy" id="29760"/>
    <lineage>
        <taxon>Eukaryota</taxon>
        <taxon>Viridiplantae</taxon>
        <taxon>Streptophyta</taxon>
        <taxon>Embryophyta</taxon>
        <taxon>Tracheophyta</taxon>
        <taxon>Spermatophyta</taxon>
        <taxon>Magnoliopsida</taxon>
        <taxon>eudicotyledons</taxon>
        <taxon>Gunneridae</taxon>
        <taxon>Pentapetalae</taxon>
        <taxon>rosids</taxon>
        <taxon>Vitales</taxon>
        <taxon>Vitaceae</taxon>
        <taxon>Viteae</taxon>
        <taxon>Vitis</taxon>
    </lineage>
</organism>
<keyword evidence="2" id="KW-0732">Signal</keyword>
<dbReference type="AlphaFoldDB" id="A5BPX0"/>
<dbReference type="PANTHER" id="PTHR33098">
    <property type="entry name" value="COTTON FIBER (DUF761)"/>
    <property type="match status" value="1"/>
</dbReference>
<proteinExistence type="predicted"/>
<sequence length="306" mass="34914">MNSWFTPAVLFLLLNLMIGTIFVTSGLGTQRPHQQPRDSSQDPQPQLPRSPSVLQRLKSINFYSYRSQEPTTVTPSIAEKLPEQDTRFALRHTHQPEPEPELEREPEPESHEGESPKTLDEIYGQIQGRPFERTKSDQEPASGETPVRLSKKMKKSASAKSTFAHFEEGDIVESRRPATVREGKAKATVAEGDEDDEEVDAKADDFINKFKQQLKLQRLDSIIRYKEMIGRGTGKFRVYFYYRPQSSTFVQICPIIRKGILLRAKSLGLGIRGDVEEEELTSDLPNKKGIMIMWLSPRPRFDNLPK</sequence>
<accession>A5BPX0</accession>